<name>A0ABP7JER2_9PSEU</name>
<dbReference type="PANTHER" id="PTHR24321">
    <property type="entry name" value="DEHYDROGENASES, SHORT CHAIN"/>
    <property type="match status" value="1"/>
</dbReference>
<proteinExistence type="inferred from homology"/>
<accession>A0ABP7JER2</accession>
<comment type="similarity">
    <text evidence="1">Belongs to the short-chain dehydrogenases/reductases (SDR) family.</text>
</comment>
<reference evidence="4" key="1">
    <citation type="journal article" date="2019" name="Int. J. Syst. Evol. Microbiol.">
        <title>The Global Catalogue of Microorganisms (GCM) 10K type strain sequencing project: providing services to taxonomists for standard genome sequencing and annotation.</title>
        <authorList>
            <consortium name="The Broad Institute Genomics Platform"/>
            <consortium name="The Broad Institute Genome Sequencing Center for Infectious Disease"/>
            <person name="Wu L."/>
            <person name="Ma J."/>
        </authorList>
    </citation>
    <scope>NUCLEOTIDE SEQUENCE [LARGE SCALE GENOMIC DNA]</scope>
    <source>
        <strain evidence="4">JCM 17017</strain>
    </source>
</reference>
<evidence type="ECO:0000313" key="3">
    <source>
        <dbReference type="EMBL" id="GAA3842509.1"/>
    </source>
</evidence>
<dbReference type="PROSITE" id="PS00061">
    <property type="entry name" value="ADH_SHORT"/>
    <property type="match status" value="1"/>
</dbReference>
<dbReference type="SUPFAM" id="SSF51735">
    <property type="entry name" value="NAD(P)-binding Rossmann-fold domains"/>
    <property type="match status" value="1"/>
</dbReference>
<dbReference type="PANTHER" id="PTHR24321:SF8">
    <property type="entry name" value="ESTRADIOL 17-BETA-DEHYDROGENASE 8-RELATED"/>
    <property type="match status" value="1"/>
</dbReference>
<dbReference type="InterPro" id="IPR020904">
    <property type="entry name" value="Sc_DH/Rdtase_CS"/>
</dbReference>
<dbReference type="PRINTS" id="PR00081">
    <property type="entry name" value="GDHRDH"/>
</dbReference>
<gene>
    <name evidence="3" type="ORF">GCM10022380_70860</name>
</gene>
<dbReference type="EMBL" id="BAABCM010000013">
    <property type="protein sequence ID" value="GAA3842509.1"/>
    <property type="molecule type" value="Genomic_DNA"/>
</dbReference>
<dbReference type="Proteomes" id="UP001501624">
    <property type="component" value="Unassembled WGS sequence"/>
</dbReference>
<evidence type="ECO:0000256" key="1">
    <source>
        <dbReference type="ARBA" id="ARBA00006484"/>
    </source>
</evidence>
<dbReference type="Gene3D" id="3.40.50.720">
    <property type="entry name" value="NAD(P)-binding Rossmann-like Domain"/>
    <property type="match status" value="1"/>
</dbReference>
<keyword evidence="2" id="KW-0560">Oxidoreductase</keyword>
<dbReference type="PRINTS" id="PR00080">
    <property type="entry name" value="SDRFAMILY"/>
</dbReference>
<dbReference type="InterPro" id="IPR002347">
    <property type="entry name" value="SDR_fam"/>
</dbReference>
<sequence>MRGGGKLGHYPRMTNPFDLTGHASVITGGNSGIGLAMAGALAAAGADVAIWGTNTERNEEAVAELSRHGIKVLAVRCDVGDEDQVESAMARSVEALGRLDSCFVNAGVGGVGSRFTETSLAEFRRVTRVDLDGAFLTLRAAARVMLAQGTGGSLVGTSSVAAVQGQPRGQAYAASKAGLTAMIKSIAVELARHGIRANAVLPGWVHTPLAAPALDSEGFQRRVLPRMPVGRWGKPDDFGALAVYLASPASAFHTADTITVDGGYLSF</sequence>
<comment type="caution">
    <text evidence="3">The sequence shown here is derived from an EMBL/GenBank/DDBJ whole genome shotgun (WGS) entry which is preliminary data.</text>
</comment>
<dbReference type="InterPro" id="IPR036291">
    <property type="entry name" value="NAD(P)-bd_dom_sf"/>
</dbReference>
<evidence type="ECO:0000313" key="4">
    <source>
        <dbReference type="Proteomes" id="UP001501624"/>
    </source>
</evidence>
<evidence type="ECO:0000256" key="2">
    <source>
        <dbReference type="ARBA" id="ARBA00023002"/>
    </source>
</evidence>
<dbReference type="Pfam" id="PF13561">
    <property type="entry name" value="adh_short_C2"/>
    <property type="match status" value="1"/>
</dbReference>
<organism evidence="3 4">
    <name type="scientific">Amycolatopsis tucumanensis</name>
    <dbReference type="NCBI Taxonomy" id="401106"/>
    <lineage>
        <taxon>Bacteria</taxon>
        <taxon>Bacillati</taxon>
        <taxon>Actinomycetota</taxon>
        <taxon>Actinomycetes</taxon>
        <taxon>Pseudonocardiales</taxon>
        <taxon>Pseudonocardiaceae</taxon>
        <taxon>Amycolatopsis</taxon>
    </lineage>
</organism>
<keyword evidence="4" id="KW-1185">Reference proteome</keyword>
<protein>
    <submittedName>
        <fullName evidence="3">SDR family oxidoreductase</fullName>
    </submittedName>
</protein>